<dbReference type="SUPFAM" id="SSF53822">
    <property type="entry name" value="Periplasmic binding protein-like I"/>
    <property type="match status" value="1"/>
</dbReference>
<evidence type="ECO:0000259" key="5">
    <source>
        <dbReference type="PROSITE" id="PS50883"/>
    </source>
</evidence>
<feature type="region of interest" description="Disordered" evidence="4">
    <location>
        <begin position="387"/>
        <end position="410"/>
    </location>
</feature>
<keyword evidence="1" id="KW-0805">Transcription regulation</keyword>
<evidence type="ECO:0008006" key="9">
    <source>
        <dbReference type="Google" id="ProtNLM"/>
    </source>
</evidence>
<keyword evidence="2" id="KW-0238">DNA-binding</keyword>
<dbReference type="CDD" id="cd01949">
    <property type="entry name" value="GGDEF"/>
    <property type="match status" value="1"/>
</dbReference>
<dbReference type="InterPro" id="IPR052155">
    <property type="entry name" value="Biofilm_reg_signaling"/>
</dbReference>
<dbReference type="SMART" id="SM00052">
    <property type="entry name" value="EAL"/>
    <property type="match status" value="1"/>
</dbReference>
<dbReference type="Gene3D" id="3.20.20.450">
    <property type="entry name" value="EAL domain"/>
    <property type="match status" value="1"/>
</dbReference>
<dbReference type="PROSITE" id="PS50887">
    <property type="entry name" value="GGDEF"/>
    <property type="match status" value="1"/>
</dbReference>
<comment type="caution">
    <text evidence="7">The sequence shown here is derived from an EMBL/GenBank/DDBJ whole genome shotgun (WGS) entry which is preliminary data.</text>
</comment>
<feature type="compositionally biased region" description="Basic and acidic residues" evidence="4">
    <location>
        <begin position="387"/>
        <end position="407"/>
    </location>
</feature>
<dbReference type="Gene3D" id="3.40.50.2300">
    <property type="match status" value="2"/>
</dbReference>
<dbReference type="Gene3D" id="3.30.70.270">
    <property type="match status" value="1"/>
</dbReference>
<proteinExistence type="predicted"/>
<evidence type="ECO:0000313" key="8">
    <source>
        <dbReference type="Proteomes" id="UP000482800"/>
    </source>
</evidence>
<organism evidence="7 8">
    <name type="scientific">Phytohabitans houttuyneae</name>
    <dbReference type="NCBI Taxonomy" id="1076126"/>
    <lineage>
        <taxon>Bacteria</taxon>
        <taxon>Bacillati</taxon>
        <taxon>Actinomycetota</taxon>
        <taxon>Actinomycetes</taxon>
        <taxon>Micromonosporales</taxon>
        <taxon>Micromonosporaceae</taxon>
    </lineage>
</organism>
<gene>
    <name evidence="7" type="ORF">Phou_026970</name>
</gene>
<keyword evidence="8" id="KW-1185">Reference proteome</keyword>
<feature type="domain" description="GGDEF" evidence="6">
    <location>
        <begin position="539"/>
        <end position="672"/>
    </location>
</feature>
<dbReference type="SUPFAM" id="SSF55073">
    <property type="entry name" value="Nucleotide cyclase"/>
    <property type="match status" value="1"/>
</dbReference>
<sequence>MKELRGPGDAPGPRGHFRLPRGARKIGVASQVSGDLTLGVLTPFLGGWYFGGLLRGIARSAAVEGATLVAVQTQDAGTDQTEVEPSDLSYPVAWQRVSGFVVIINAVHPSYLAAIQDTGKPVVIVSHEVPDLDCPVVVPDNGTGIRDAVEHLAGHGHERIAFAGYLGAKDIRERYEAYREALLAHGMEPDPGLLFPLEDNQMSSGEAAARVLIGAGMPATAVITGTDANAIGLMQGMTAAGYRMPEDLAVVGFDDVRGAQYSLPRLTTVNHPVDTIGRTAGDLLVRRIRGENVPRGPRPVDTSLVVRESCGCHRDGASEPRALPPLARLEAEGRAHFRERTHLQGILSKQYVVSMDLLRAHEEDPRRLSWLGRTSARAGSLGLWAERRRPARTDSERSERDKHRTDPPLDLVGVYMRDKPAATQPLVTPVSEFPPADLLDVARQDVDAVTFVVPVKVDGSDWGLLAVVDAVETRTGTGREPINHWAALLTVALDYQQVLATLREQEERLRMAAQYDHLTGLPNRALFLERLREAMSEDREFAVLFVDLDGFKVVNDSLGHAAGDALLIQVGNRISHSLRERDTAARFGGDEFLILLDGVADPYTPTQVAERMHAALAPPFRLQGQEVVVTASIGITLGGARYADAEDLVRDADIAMYWSKSQRKGSHALFDVAMHAKAVVRLQIETELRRAIERGELEVHYQPIVQLVGGRTRAFEALIRWRHPTRGLVLPEHFLAVAEETGLVIPIGRWVIAESCRQLAAWQRTPGREDLRISVNISNRQFWQGGLVDDVTEALRVSRLHPRNLAFEITEGVIMNNIGLARKMLEDLHNLGCELHIDDFGTGYSSLEALHRLPIDALKIDRSFVARLGVDTKSSALVHTIVLMGGNLGLQLIAESVETEEQREHLLRLGCAYGQGHLFSEPVPADEAERLIS</sequence>
<dbReference type="InterPro" id="IPR000160">
    <property type="entry name" value="GGDEF_dom"/>
</dbReference>
<dbReference type="CDD" id="cd06267">
    <property type="entry name" value="PBP1_LacI_sugar_binding-like"/>
    <property type="match status" value="1"/>
</dbReference>
<evidence type="ECO:0000313" key="7">
    <source>
        <dbReference type="EMBL" id="GFJ78517.1"/>
    </source>
</evidence>
<evidence type="ECO:0000256" key="2">
    <source>
        <dbReference type="ARBA" id="ARBA00023125"/>
    </source>
</evidence>
<dbReference type="InterPro" id="IPR043128">
    <property type="entry name" value="Rev_trsase/Diguanyl_cyclase"/>
</dbReference>
<reference evidence="7 8" key="2">
    <citation type="submission" date="2020-03" db="EMBL/GenBank/DDBJ databases">
        <authorList>
            <person name="Ichikawa N."/>
            <person name="Kimura A."/>
            <person name="Kitahashi Y."/>
            <person name="Uohara A."/>
        </authorList>
    </citation>
    <scope>NUCLEOTIDE SEQUENCE [LARGE SCALE GENOMIC DNA]</scope>
    <source>
        <strain evidence="7 8">NBRC 108639</strain>
    </source>
</reference>
<dbReference type="SUPFAM" id="SSF141868">
    <property type="entry name" value="EAL domain-like"/>
    <property type="match status" value="1"/>
</dbReference>
<dbReference type="Pfam" id="PF00563">
    <property type="entry name" value="EAL"/>
    <property type="match status" value="1"/>
</dbReference>
<protein>
    <recommendedName>
        <fullName evidence="9">GGDEF domain-containing protein</fullName>
    </recommendedName>
</protein>
<dbReference type="InterPro" id="IPR035919">
    <property type="entry name" value="EAL_sf"/>
</dbReference>
<dbReference type="InterPro" id="IPR028082">
    <property type="entry name" value="Peripla_BP_I"/>
</dbReference>
<dbReference type="InterPro" id="IPR001633">
    <property type="entry name" value="EAL_dom"/>
</dbReference>
<evidence type="ECO:0000256" key="4">
    <source>
        <dbReference type="SAM" id="MobiDB-lite"/>
    </source>
</evidence>
<feature type="domain" description="EAL" evidence="5">
    <location>
        <begin position="681"/>
        <end position="933"/>
    </location>
</feature>
<dbReference type="PROSITE" id="PS50883">
    <property type="entry name" value="EAL"/>
    <property type="match status" value="1"/>
</dbReference>
<dbReference type="GO" id="GO:0003677">
    <property type="term" value="F:DNA binding"/>
    <property type="evidence" value="ECO:0007669"/>
    <property type="project" value="UniProtKB-KW"/>
</dbReference>
<dbReference type="Proteomes" id="UP000482800">
    <property type="component" value="Unassembled WGS sequence"/>
</dbReference>
<dbReference type="SMART" id="SM00267">
    <property type="entry name" value="GGDEF"/>
    <property type="match status" value="1"/>
</dbReference>
<dbReference type="PANTHER" id="PTHR44757:SF2">
    <property type="entry name" value="BIOFILM ARCHITECTURE MAINTENANCE PROTEIN MBAA"/>
    <property type="match status" value="1"/>
</dbReference>
<evidence type="ECO:0000256" key="3">
    <source>
        <dbReference type="ARBA" id="ARBA00023163"/>
    </source>
</evidence>
<dbReference type="Pfam" id="PF13377">
    <property type="entry name" value="Peripla_BP_3"/>
    <property type="match status" value="1"/>
</dbReference>
<reference evidence="7 8" key="1">
    <citation type="submission" date="2020-03" db="EMBL/GenBank/DDBJ databases">
        <title>Whole genome shotgun sequence of Phytohabitans houttuyneae NBRC 108639.</title>
        <authorList>
            <person name="Komaki H."/>
            <person name="Tamura T."/>
        </authorList>
    </citation>
    <scope>NUCLEOTIDE SEQUENCE [LARGE SCALE GENOMIC DNA]</scope>
    <source>
        <strain evidence="7 8">NBRC 108639</strain>
    </source>
</reference>
<accession>A0A6V8K9U2</accession>
<dbReference type="InterPro" id="IPR029787">
    <property type="entry name" value="Nucleotide_cyclase"/>
</dbReference>
<evidence type="ECO:0000259" key="6">
    <source>
        <dbReference type="PROSITE" id="PS50887"/>
    </source>
</evidence>
<dbReference type="EMBL" id="BLPF01000001">
    <property type="protein sequence ID" value="GFJ78517.1"/>
    <property type="molecule type" value="Genomic_DNA"/>
</dbReference>
<dbReference type="CDD" id="cd01948">
    <property type="entry name" value="EAL"/>
    <property type="match status" value="1"/>
</dbReference>
<keyword evidence="3" id="KW-0804">Transcription</keyword>
<name>A0A6V8K9U2_9ACTN</name>
<dbReference type="Pfam" id="PF00990">
    <property type="entry name" value="GGDEF"/>
    <property type="match status" value="1"/>
</dbReference>
<dbReference type="AlphaFoldDB" id="A0A6V8K9U2"/>
<dbReference type="NCBIfam" id="TIGR00254">
    <property type="entry name" value="GGDEF"/>
    <property type="match status" value="1"/>
</dbReference>
<dbReference type="PANTHER" id="PTHR44757">
    <property type="entry name" value="DIGUANYLATE CYCLASE DGCP"/>
    <property type="match status" value="1"/>
</dbReference>
<evidence type="ECO:0000256" key="1">
    <source>
        <dbReference type="ARBA" id="ARBA00023015"/>
    </source>
</evidence>
<dbReference type="InterPro" id="IPR046335">
    <property type="entry name" value="LacI/GalR-like_sensor"/>
</dbReference>